<keyword evidence="5" id="KW-1185">Reference proteome</keyword>
<evidence type="ECO:0000259" key="3">
    <source>
        <dbReference type="PROSITE" id="PS50076"/>
    </source>
</evidence>
<dbReference type="PROSITE" id="PS00636">
    <property type="entry name" value="DNAJ_1"/>
    <property type="match status" value="1"/>
</dbReference>
<dbReference type="KEGG" id="spir:CWM47_34460"/>
<organism evidence="4 5">
    <name type="scientific">Spirosoma pollinicola</name>
    <dbReference type="NCBI Taxonomy" id="2057025"/>
    <lineage>
        <taxon>Bacteria</taxon>
        <taxon>Pseudomonadati</taxon>
        <taxon>Bacteroidota</taxon>
        <taxon>Cytophagia</taxon>
        <taxon>Cytophagales</taxon>
        <taxon>Cytophagaceae</taxon>
        <taxon>Spirosoma</taxon>
    </lineage>
</organism>
<evidence type="ECO:0000256" key="2">
    <source>
        <dbReference type="SAM" id="Phobius"/>
    </source>
</evidence>
<proteinExistence type="predicted"/>
<dbReference type="CDD" id="cd06257">
    <property type="entry name" value="DnaJ"/>
    <property type="match status" value="1"/>
</dbReference>
<protein>
    <recommendedName>
        <fullName evidence="3">J domain-containing protein</fullName>
    </recommendedName>
</protein>
<dbReference type="PANTHER" id="PTHR44145:SF3">
    <property type="entry name" value="DNAJ HOMOLOG SUBFAMILY A MEMBER 3, MITOCHONDRIAL"/>
    <property type="match status" value="1"/>
</dbReference>
<dbReference type="PRINTS" id="PR00625">
    <property type="entry name" value="JDOMAIN"/>
</dbReference>
<dbReference type="InterPro" id="IPR018253">
    <property type="entry name" value="DnaJ_domain_CS"/>
</dbReference>
<reference evidence="4 5" key="1">
    <citation type="submission" date="2017-11" db="EMBL/GenBank/DDBJ databases">
        <title>Taxonomic description and genome sequences of Spirosoma HA7 sp. nov., isolated from pollen microhabitat of Corylus avellana.</title>
        <authorList>
            <person name="Ambika Manirajan B."/>
            <person name="Suarez C."/>
            <person name="Ratering S."/>
            <person name="Geissler-Plaum R."/>
            <person name="Cardinale M."/>
            <person name="Sylvia S."/>
        </authorList>
    </citation>
    <scope>NUCLEOTIDE SEQUENCE [LARGE SCALE GENOMIC DNA]</scope>
    <source>
        <strain evidence="4 5">HA7</strain>
    </source>
</reference>
<dbReference type="SMART" id="SM00271">
    <property type="entry name" value="DnaJ"/>
    <property type="match status" value="1"/>
</dbReference>
<sequence length="427" mass="49082">MIDYYKILGLLPTATNEEIKKAYRQLALKYHPDRNQNNKYAEITFRQIAEAYQVLSNSDERKIYDYELNKSKFSANTKNSQQEENSKKKETVTPQTLLLVFQDIRKKAIGIGKNSINQSALFNSLKGLLIDNNIEFLLIYNDIEINRLIIEETLWCCKFLAYPYAEKVCVQLTKLANSDVNTQRKISSYLTKKKYFTNAMKTLNFIVEYRAILFVIGLISFFVFVSKNENNVSVNKPKDGDLNNTFVDGNPTQPAAPVLSPEEKLQQEKDRLIAEGWRGTEIRNGQLPACYNFSPKKSKVNNYLEVHVGGGTDVAIKVMNAQTGRCIRYVFINSGSTYKIRNIPEGQYYLKIAYGKDWFSKADNNQCIGRFIRNPMYEKGDETMDFNIKHTYGGYSIPSFQLQLDVIQSATMNTFNSQNISETEFNQ</sequence>
<dbReference type="PROSITE" id="PS50076">
    <property type="entry name" value="DNAJ_2"/>
    <property type="match status" value="1"/>
</dbReference>
<feature type="domain" description="J" evidence="3">
    <location>
        <begin position="3"/>
        <end position="68"/>
    </location>
</feature>
<evidence type="ECO:0000313" key="4">
    <source>
        <dbReference type="EMBL" id="AUD06505.1"/>
    </source>
</evidence>
<evidence type="ECO:0000256" key="1">
    <source>
        <dbReference type="ARBA" id="ARBA00023186"/>
    </source>
</evidence>
<dbReference type="InterPro" id="IPR051938">
    <property type="entry name" value="Apopto_cytoskel_mod"/>
</dbReference>
<evidence type="ECO:0000313" key="5">
    <source>
        <dbReference type="Proteomes" id="UP000232883"/>
    </source>
</evidence>
<dbReference type="InterPro" id="IPR036869">
    <property type="entry name" value="J_dom_sf"/>
</dbReference>
<dbReference type="Proteomes" id="UP000232883">
    <property type="component" value="Chromosome"/>
</dbReference>
<keyword evidence="2" id="KW-0472">Membrane</keyword>
<dbReference type="Gene3D" id="1.10.287.110">
    <property type="entry name" value="DnaJ domain"/>
    <property type="match status" value="1"/>
</dbReference>
<feature type="transmembrane region" description="Helical" evidence="2">
    <location>
        <begin position="202"/>
        <end position="225"/>
    </location>
</feature>
<dbReference type="SUPFAM" id="SSF46565">
    <property type="entry name" value="Chaperone J-domain"/>
    <property type="match status" value="1"/>
</dbReference>
<accession>A0A2K8Z9G0</accession>
<name>A0A2K8Z9G0_9BACT</name>
<keyword evidence="1" id="KW-0143">Chaperone</keyword>
<dbReference type="OrthoDB" id="1495940at2"/>
<keyword evidence="2" id="KW-1133">Transmembrane helix</keyword>
<dbReference type="InterPro" id="IPR001623">
    <property type="entry name" value="DnaJ_domain"/>
</dbReference>
<dbReference type="RefSeq" id="WP_100993046.1">
    <property type="nucleotide sequence ID" value="NZ_CP025096.1"/>
</dbReference>
<dbReference type="Pfam" id="PF00226">
    <property type="entry name" value="DnaJ"/>
    <property type="match status" value="1"/>
</dbReference>
<gene>
    <name evidence="4" type="ORF">CWM47_34460</name>
</gene>
<dbReference type="PANTHER" id="PTHR44145">
    <property type="entry name" value="DNAJ HOMOLOG SUBFAMILY A MEMBER 3, MITOCHONDRIAL"/>
    <property type="match status" value="1"/>
</dbReference>
<keyword evidence="2" id="KW-0812">Transmembrane</keyword>
<dbReference type="AlphaFoldDB" id="A0A2K8Z9G0"/>
<dbReference type="EMBL" id="CP025096">
    <property type="protein sequence ID" value="AUD06505.1"/>
    <property type="molecule type" value="Genomic_DNA"/>
</dbReference>